<dbReference type="GO" id="GO:0005975">
    <property type="term" value="P:carbohydrate metabolic process"/>
    <property type="evidence" value="ECO:0007669"/>
    <property type="project" value="InterPro"/>
</dbReference>
<dbReference type="SMART" id="SM00642">
    <property type="entry name" value="Aamy"/>
    <property type="match status" value="1"/>
</dbReference>
<dbReference type="SUPFAM" id="SSF51445">
    <property type="entry name" value="(Trans)glycosidases"/>
    <property type="match status" value="1"/>
</dbReference>
<dbReference type="InterPro" id="IPR017853">
    <property type="entry name" value="GH"/>
</dbReference>
<feature type="chain" id="PRO_5040148704" evidence="2">
    <location>
        <begin position="21"/>
        <end position="281"/>
    </location>
</feature>
<keyword evidence="2" id="KW-0732">Signal</keyword>
<evidence type="ECO:0000313" key="4">
    <source>
        <dbReference type="EMBL" id="KAH6871134.1"/>
    </source>
</evidence>
<protein>
    <submittedName>
        <fullName evidence="4">Glycoside hydrolase superfamily</fullName>
    </submittedName>
</protein>
<keyword evidence="5" id="KW-1185">Reference proteome</keyword>
<name>A0A9P8VR53_9HYPO</name>
<evidence type="ECO:0000256" key="2">
    <source>
        <dbReference type="SAM" id="SignalP"/>
    </source>
</evidence>
<organism evidence="4 5">
    <name type="scientific">Thelonectria olida</name>
    <dbReference type="NCBI Taxonomy" id="1576542"/>
    <lineage>
        <taxon>Eukaryota</taxon>
        <taxon>Fungi</taxon>
        <taxon>Dikarya</taxon>
        <taxon>Ascomycota</taxon>
        <taxon>Pezizomycotina</taxon>
        <taxon>Sordariomycetes</taxon>
        <taxon>Hypocreomycetidae</taxon>
        <taxon>Hypocreales</taxon>
        <taxon>Nectriaceae</taxon>
        <taxon>Thelonectria</taxon>
    </lineage>
</organism>
<keyword evidence="4" id="KW-0378">Hydrolase</keyword>
<sequence>MKFLEAIAALLASSLSLTSAVDTAAWESRNIYFVLTDRIARNGDDNGGSSCGNLGSYCGGTFKCLESKLDYIKGMGFDAIWITPVVSNIPGGYHGLVNSAHSKGIYIMVDVVANHMGYGNITNFKPVPLNQESSYHSACDIHSSNQNIVENCRIAGLPDVNTQSSEIRKLYQDWIKWLVSEFGFDGVRIDTVKHVEKDFRPPFASAAGVYIIGEVFDGGPDYLVGYGPWLKTLLPPKLTRARVLTYGYDAYIVRKSGASSNRLIDGTTNLLSDISHARICR</sequence>
<gene>
    <name evidence="4" type="ORF">B0T10DRAFT_611325</name>
</gene>
<evidence type="ECO:0000259" key="3">
    <source>
        <dbReference type="SMART" id="SM00642"/>
    </source>
</evidence>
<dbReference type="Gene3D" id="3.20.20.80">
    <property type="entry name" value="Glycosidases"/>
    <property type="match status" value="1"/>
</dbReference>
<dbReference type="InterPro" id="IPR006047">
    <property type="entry name" value="GH13_cat_dom"/>
</dbReference>
<evidence type="ECO:0000313" key="5">
    <source>
        <dbReference type="Proteomes" id="UP000777438"/>
    </source>
</evidence>
<feature type="signal peptide" evidence="2">
    <location>
        <begin position="1"/>
        <end position="20"/>
    </location>
</feature>
<dbReference type="OrthoDB" id="204980at2759"/>
<dbReference type="AlphaFoldDB" id="A0A9P8VR53"/>
<dbReference type="EMBL" id="JAGPYM010000059">
    <property type="protein sequence ID" value="KAH6871134.1"/>
    <property type="molecule type" value="Genomic_DNA"/>
</dbReference>
<proteinExistence type="inferred from homology"/>
<feature type="domain" description="Glycosyl hydrolase family 13 catalytic" evidence="3">
    <location>
        <begin position="33"/>
        <end position="278"/>
    </location>
</feature>
<comment type="similarity">
    <text evidence="1">Belongs to the glycosyl hydrolase 13 family.</text>
</comment>
<reference evidence="4 5" key="1">
    <citation type="journal article" date="2021" name="Nat. Commun.">
        <title>Genetic determinants of endophytism in the Arabidopsis root mycobiome.</title>
        <authorList>
            <person name="Mesny F."/>
            <person name="Miyauchi S."/>
            <person name="Thiergart T."/>
            <person name="Pickel B."/>
            <person name="Atanasova L."/>
            <person name="Karlsson M."/>
            <person name="Huettel B."/>
            <person name="Barry K.W."/>
            <person name="Haridas S."/>
            <person name="Chen C."/>
            <person name="Bauer D."/>
            <person name="Andreopoulos W."/>
            <person name="Pangilinan J."/>
            <person name="LaButti K."/>
            <person name="Riley R."/>
            <person name="Lipzen A."/>
            <person name="Clum A."/>
            <person name="Drula E."/>
            <person name="Henrissat B."/>
            <person name="Kohler A."/>
            <person name="Grigoriev I.V."/>
            <person name="Martin F.M."/>
            <person name="Hacquard S."/>
        </authorList>
    </citation>
    <scope>NUCLEOTIDE SEQUENCE [LARGE SCALE GENOMIC DNA]</scope>
    <source>
        <strain evidence="4 5">MPI-CAGE-CH-0241</strain>
    </source>
</reference>
<dbReference type="Pfam" id="PF00128">
    <property type="entry name" value="Alpha-amylase"/>
    <property type="match status" value="2"/>
</dbReference>
<evidence type="ECO:0000256" key="1">
    <source>
        <dbReference type="ARBA" id="ARBA00008061"/>
    </source>
</evidence>
<comment type="caution">
    <text evidence="4">The sequence shown here is derived from an EMBL/GenBank/DDBJ whole genome shotgun (WGS) entry which is preliminary data.</text>
</comment>
<dbReference type="GO" id="GO:0016787">
    <property type="term" value="F:hydrolase activity"/>
    <property type="evidence" value="ECO:0007669"/>
    <property type="project" value="UniProtKB-KW"/>
</dbReference>
<accession>A0A9P8VR53</accession>
<dbReference type="PANTHER" id="PTHR10357:SF212">
    <property type="entry name" value="ALPHA-AMYLASE"/>
    <property type="match status" value="1"/>
</dbReference>
<dbReference type="Proteomes" id="UP000777438">
    <property type="component" value="Unassembled WGS sequence"/>
</dbReference>
<dbReference type="PANTHER" id="PTHR10357">
    <property type="entry name" value="ALPHA-AMYLASE FAMILY MEMBER"/>
    <property type="match status" value="1"/>
</dbReference>